<dbReference type="OrthoDB" id="2500614at2759"/>
<dbReference type="EMBL" id="GL883091">
    <property type="protein sequence ID" value="EGG12298.1"/>
    <property type="molecule type" value="Genomic_DNA"/>
</dbReference>
<keyword evidence="3" id="KW-1185">Reference proteome</keyword>
<dbReference type="KEGG" id="mlr:MELLADRAFT_115102"/>
<keyword evidence="1" id="KW-0732">Signal</keyword>
<sequence>MSLIKFIAAVLTLVIIEAVVMVEVNAAVAQDFSPINHALARRDLPPCKQIWPTEQAPTEDQRVYDLNVDIKAVKGPGWRPSVCDKAFWNCVYVQAGVNPARGGFSLAARFPLDDGTHVEVYRYWQSTIQWTANGGTVNSYMAHGVDYVCVKGTLAVQFVSSGRKLVGNPKTPNEFTCECHYPLDEDKVIFFD</sequence>
<dbReference type="AlphaFoldDB" id="F4R598"/>
<dbReference type="HOGENOM" id="CLU_1415473_0_0_1"/>
<evidence type="ECO:0000313" key="2">
    <source>
        <dbReference type="EMBL" id="EGG12298.1"/>
    </source>
</evidence>
<dbReference type="VEuPathDB" id="FungiDB:MELLADRAFT_115102"/>
<gene>
    <name evidence="2" type="ORF">MELLADRAFT_115102</name>
</gene>
<evidence type="ECO:0000313" key="3">
    <source>
        <dbReference type="Proteomes" id="UP000001072"/>
    </source>
</evidence>
<dbReference type="InParanoid" id="F4R598"/>
<feature type="chain" id="PRO_5003320615" evidence="1">
    <location>
        <begin position="19"/>
        <end position="192"/>
    </location>
</feature>
<organism evidence="3">
    <name type="scientific">Melampsora larici-populina (strain 98AG31 / pathotype 3-4-7)</name>
    <name type="common">Poplar leaf rust fungus</name>
    <dbReference type="NCBI Taxonomy" id="747676"/>
    <lineage>
        <taxon>Eukaryota</taxon>
        <taxon>Fungi</taxon>
        <taxon>Dikarya</taxon>
        <taxon>Basidiomycota</taxon>
        <taxon>Pucciniomycotina</taxon>
        <taxon>Pucciniomycetes</taxon>
        <taxon>Pucciniales</taxon>
        <taxon>Melampsoraceae</taxon>
        <taxon>Melampsora</taxon>
    </lineage>
</organism>
<accession>F4R598</accession>
<feature type="signal peptide" evidence="1">
    <location>
        <begin position="1"/>
        <end position="18"/>
    </location>
</feature>
<protein>
    <submittedName>
        <fullName evidence="2">Secreted protein</fullName>
    </submittedName>
</protein>
<dbReference type="Proteomes" id="UP000001072">
    <property type="component" value="Unassembled WGS sequence"/>
</dbReference>
<reference evidence="3" key="1">
    <citation type="journal article" date="2011" name="Proc. Natl. Acad. Sci. U.S.A.">
        <title>Obligate biotrophy features unraveled by the genomic analysis of rust fungi.</title>
        <authorList>
            <person name="Duplessis S."/>
            <person name="Cuomo C.A."/>
            <person name="Lin Y.-C."/>
            <person name="Aerts A."/>
            <person name="Tisserant E."/>
            <person name="Veneault-Fourrey C."/>
            <person name="Joly D.L."/>
            <person name="Hacquard S."/>
            <person name="Amselem J."/>
            <person name="Cantarel B.L."/>
            <person name="Chiu R."/>
            <person name="Coutinho P.M."/>
            <person name="Feau N."/>
            <person name="Field M."/>
            <person name="Frey P."/>
            <person name="Gelhaye E."/>
            <person name="Goldberg J."/>
            <person name="Grabherr M.G."/>
            <person name="Kodira C.D."/>
            <person name="Kohler A."/>
            <person name="Kuees U."/>
            <person name="Lindquist E.A."/>
            <person name="Lucas S.M."/>
            <person name="Mago R."/>
            <person name="Mauceli E."/>
            <person name="Morin E."/>
            <person name="Murat C."/>
            <person name="Pangilinan J.L."/>
            <person name="Park R."/>
            <person name="Pearson M."/>
            <person name="Quesneville H."/>
            <person name="Rouhier N."/>
            <person name="Sakthikumar S."/>
            <person name="Salamov A.A."/>
            <person name="Schmutz J."/>
            <person name="Selles B."/>
            <person name="Shapiro H."/>
            <person name="Tanguay P."/>
            <person name="Tuskan G.A."/>
            <person name="Henrissat B."/>
            <person name="Van de Peer Y."/>
            <person name="Rouze P."/>
            <person name="Ellis J.G."/>
            <person name="Dodds P.N."/>
            <person name="Schein J.E."/>
            <person name="Zhong S."/>
            <person name="Hamelin R.C."/>
            <person name="Grigoriev I.V."/>
            <person name="Szabo L.J."/>
            <person name="Martin F."/>
        </authorList>
    </citation>
    <scope>NUCLEOTIDE SEQUENCE [LARGE SCALE GENOMIC DNA]</scope>
    <source>
        <strain evidence="3">98AG31 / pathotype 3-4-7</strain>
    </source>
</reference>
<name>F4R598_MELLP</name>
<dbReference type="GeneID" id="18925525"/>
<proteinExistence type="predicted"/>
<dbReference type="RefSeq" id="XP_007404673.1">
    <property type="nucleotide sequence ID" value="XM_007404611.1"/>
</dbReference>
<evidence type="ECO:0000256" key="1">
    <source>
        <dbReference type="SAM" id="SignalP"/>
    </source>
</evidence>